<dbReference type="GO" id="GO:0016740">
    <property type="term" value="F:transferase activity"/>
    <property type="evidence" value="ECO:0007669"/>
    <property type="project" value="UniProtKB-KW"/>
</dbReference>
<evidence type="ECO:0000313" key="2">
    <source>
        <dbReference type="EMBL" id="QDV39708.1"/>
    </source>
</evidence>
<dbReference type="CDD" id="cd00761">
    <property type="entry name" value="Glyco_tranf_GTA_type"/>
    <property type="match status" value="1"/>
</dbReference>
<sequence>MSITSIPLMVKVWAGDDRHDFRYISKSLPSLLNSDLPLNIRIILIDDCSPSREISPYLEHLARSHDRVEVWRNPYNMGPNTGQSYNFPRVVDRYPHAEFFVLCDDDMIYHPGWLQRLISVYREAAEVGLNGVFTALNVPARPAYSTVCLPTSEVLLKKRQMAQNWLLPRDVYEAVGPFRVTELAFDHDYGLRLSAAGYPVICMKPSYVQNIGYRGAYQTDNSLTAKDYVGRLDWDLCLADALWTARRASTRLAQACFARIPEGGAKRSLRRIRDDLTQS</sequence>
<geneLocation type="plasmid" evidence="3">
    <name>pelp_5</name>
</geneLocation>
<dbReference type="SUPFAM" id="SSF53448">
    <property type="entry name" value="Nucleotide-diphospho-sugar transferases"/>
    <property type="match status" value="1"/>
</dbReference>
<dbReference type="KEGG" id="tpla:ElP_76810"/>
<dbReference type="InterPro" id="IPR001173">
    <property type="entry name" value="Glyco_trans_2-like"/>
</dbReference>
<evidence type="ECO:0000313" key="3">
    <source>
        <dbReference type="Proteomes" id="UP000317835"/>
    </source>
</evidence>
<dbReference type="Pfam" id="PF00535">
    <property type="entry name" value="Glycos_transf_2"/>
    <property type="match status" value="1"/>
</dbReference>
<dbReference type="PANTHER" id="PTHR43179">
    <property type="entry name" value="RHAMNOSYLTRANSFERASE WBBL"/>
    <property type="match status" value="1"/>
</dbReference>
<evidence type="ECO:0000259" key="1">
    <source>
        <dbReference type="Pfam" id="PF00535"/>
    </source>
</evidence>
<dbReference type="AlphaFoldDB" id="A0A518HFW2"/>
<dbReference type="Proteomes" id="UP000317835">
    <property type="component" value="Plasmid pElP_5"/>
</dbReference>
<organism evidence="2 3">
    <name type="scientific">Tautonia plasticadhaerens</name>
    <dbReference type="NCBI Taxonomy" id="2527974"/>
    <lineage>
        <taxon>Bacteria</taxon>
        <taxon>Pseudomonadati</taxon>
        <taxon>Planctomycetota</taxon>
        <taxon>Planctomycetia</taxon>
        <taxon>Isosphaerales</taxon>
        <taxon>Isosphaeraceae</taxon>
        <taxon>Tautonia</taxon>
    </lineage>
</organism>
<dbReference type="InterPro" id="IPR029044">
    <property type="entry name" value="Nucleotide-diphossugar_trans"/>
</dbReference>
<proteinExistence type="predicted"/>
<protein>
    <submittedName>
        <fullName evidence="2">Glycosyl transferase family 2</fullName>
    </submittedName>
</protein>
<dbReference type="EMBL" id="CP036431">
    <property type="protein sequence ID" value="QDV39708.1"/>
    <property type="molecule type" value="Genomic_DNA"/>
</dbReference>
<keyword evidence="2" id="KW-0614">Plasmid</keyword>
<keyword evidence="3" id="KW-1185">Reference proteome</keyword>
<accession>A0A518HFW2</accession>
<gene>
    <name evidence="2" type="ORF">ElP_76810</name>
</gene>
<feature type="domain" description="Glycosyltransferase 2-like" evidence="1">
    <location>
        <begin position="23"/>
        <end position="123"/>
    </location>
</feature>
<dbReference type="PANTHER" id="PTHR43179:SF7">
    <property type="entry name" value="RHAMNOSYLTRANSFERASE WBBL"/>
    <property type="match status" value="1"/>
</dbReference>
<dbReference type="OrthoDB" id="8936324at2"/>
<name>A0A518HFW2_9BACT</name>
<dbReference type="Gene3D" id="3.90.550.10">
    <property type="entry name" value="Spore Coat Polysaccharide Biosynthesis Protein SpsA, Chain A"/>
    <property type="match status" value="1"/>
</dbReference>
<keyword evidence="2" id="KW-0808">Transferase</keyword>
<reference evidence="2 3" key="1">
    <citation type="submission" date="2019-02" db="EMBL/GenBank/DDBJ databases">
        <title>Deep-cultivation of Planctomycetes and their phenomic and genomic characterization uncovers novel biology.</title>
        <authorList>
            <person name="Wiegand S."/>
            <person name="Jogler M."/>
            <person name="Boedeker C."/>
            <person name="Pinto D."/>
            <person name="Vollmers J."/>
            <person name="Rivas-Marin E."/>
            <person name="Kohn T."/>
            <person name="Peeters S.H."/>
            <person name="Heuer A."/>
            <person name="Rast P."/>
            <person name="Oberbeckmann S."/>
            <person name="Bunk B."/>
            <person name="Jeske O."/>
            <person name="Meyerdierks A."/>
            <person name="Storesund J.E."/>
            <person name="Kallscheuer N."/>
            <person name="Luecker S."/>
            <person name="Lage O.M."/>
            <person name="Pohl T."/>
            <person name="Merkel B.J."/>
            <person name="Hornburger P."/>
            <person name="Mueller R.-W."/>
            <person name="Bruemmer F."/>
            <person name="Labrenz M."/>
            <person name="Spormann A.M."/>
            <person name="Op den Camp H."/>
            <person name="Overmann J."/>
            <person name="Amann R."/>
            <person name="Jetten M.S.M."/>
            <person name="Mascher T."/>
            <person name="Medema M.H."/>
            <person name="Devos D.P."/>
            <person name="Kaster A.-K."/>
            <person name="Ovreas L."/>
            <person name="Rohde M."/>
            <person name="Galperin M.Y."/>
            <person name="Jogler C."/>
        </authorList>
    </citation>
    <scope>NUCLEOTIDE SEQUENCE [LARGE SCALE GENOMIC DNA]</scope>
    <source>
        <strain evidence="2 3">ElP</strain>
        <plasmid evidence="3">pelp_5</plasmid>
    </source>
</reference>